<dbReference type="PANTHER" id="PTHR32108">
    <property type="entry name" value="DNA-DIRECTED RNA POLYMERASE SUBUNIT ALPHA"/>
    <property type="match status" value="1"/>
</dbReference>
<dbReference type="Proteomes" id="UP000593568">
    <property type="component" value="Unassembled WGS sequence"/>
</dbReference>
<reference evidence="3 4" key="1">
    <citation type="journal article" date="2019" name="Genome Biol. Evol.">
        <title>Insights into the evolution of the New World diploid cottons (Gossypium, subgenus Houzingenia) based on genome sequencing.</title>
        <authorList>
            <person name="Grover C.E."/>
            <person name="Arick M.A. 2nd"/>
            <person name="Thrash A."/>
            <person name="Conover J.L."/>
            <person name="Sanders W.S."/>
            <person name="Peterson D.G."/>
            <person name="Frelichowski J.E."/>
            <person name="Scheffler J.A."/>
            <person name="Scheffler B.E."/>
            <person name="Wendel J.F."/>
        </authorList>
    </citation>
    <scope>NUCLEOTIDE SEQUENCE [LARGE SCALE GENOMIC DNA]</scope>
    <source>
        <strain evidence="3">8</strain>
        <tissue evidence="3">Leaf</tissue>
    </source>
</reference>
<proteinExistence type="predicted"/>
<feature type="coiled-coil region" evidence="1">
    <location>
        <begin position="245"/>
        <end position="272"/>
    </location>
</feature>
<keyword evidence="1" id="KW-0175">Coiled coil</keyword>
<comment type="caution">
    <text evidence="3">The sequence shown here is derived from an EMBL/GenBank/DDBJ whole genome shotgun (WGS) entry which is preliminary data.</text>
</comment>
<evidence type="ECO:0000313" key="4">
    <source>
        <dbReference type="Proteomes" id="UP000593568"/>
    </source>
</evidence>
<evidence type="ECO:0000256" key="2">
    <source>
        <dbReference type="SAM" id="MobiDB-lite"/>
    </source>
</evidence>
<feature type="compositionally biased region" description="Basic and acidic residues" evidence="2">
    <location>
        <begin position="1"/>
        <end position="10"/>
    </location>
</feature>
<organism evidence="3 4">
    <name type="scientific">Gossypium trilobum</name>
    <dbReference type="NCBI Taxonomy" id="34281"/>
    <lineage>
        <taxon>Eukaryota</taxon>
        <taxon>Viridiplantae</taxon>
        <taxon>Streptophyta</taxon>
        <taxon>Embryophyta</taxon>
        <taxon>Tracheophyta</taxon>
        <taxon>Spermatophyta</taxon>
        <taxon>Magnoliopsida</taxon>
        <taxon>eudicotyledons</taxon>
        <taxon>Gunneridae</taxon>
        <taxon>Pentapetalae</taxon>
        <taxon>rosids</taxon>
        <taxon>malvids</taxon>
        <taxon>Malvales</taxon>
        <taxon>Malvaceae</taxon>
        <taxon>Malvoideae</taxon>
        <taxon>Gossypium</taxon>
    </lineage>
</organism>
<evidence type="ECO:0000313" key="3">
    <source>
        <dbReference type="EMBL" id="MBA0788526.1"/>
    </source>
</evidence>
<gene>
    <name evidence="3" type="ORF">Gotri_028167</name>
</gene>
<sequence>MGIIKLDDPSRPNIAGNSLPNHSEKGANAVAEGGCKRIKADVMEVRTPIKCVWEQIVCRGLITRDLDERPKGAGTYSEFHTNEGHNIQECAEFRTMVQNLMNNKEIEFYEEINGFEEIEVCASNEGHVETFQKVNHPVVIISQPRSNEAWIQIPPKVIIQKPVPFSYKDNKRVPWNYDCNVTTPREGNPINALEENNYDGFYTRIRKCYDPTRALPRKGLGKYLQWKVEVPRLMDKRDRFGLGYKPNAKQNRKELEKKRERRKARLDGEEIKEEILGNLSINAICEEDVEEGNSSSIRPYESGSILNNWTAEEISVTFKVNSE</sequence>
<dbReference type="EMBL" id="JABEZW010227977">
    <property type="protein sequence ID" value="MBA0788526.1"/>
    <property type="molecule type" value="Genomic_DNA"/>
</dbReference>
<name>A0A7J9FT69_9ROSI</name>
<keyword evidence="4" id="KW-1185">Reference proteome</keyword>
<dbReference type="PANTHER" id="PTHR32108:SF5">
    <property type="entry name" value="DYNACTIN SUBUNIT 1-LIKE"/>
    <property type="match status" value="1"/>
</dbReference>
<evidence type="ECO:0000256" key="1">
    <source>
        <dbReference type="SAM" id="Coils"/>
    </source>
</evidence>
<accession>A0A7J9FT69</accession>
<feature type="region of interest" description="Disordered" evidence="2">
    <location>
        <begin position="1"/>
        <end position="27"/>
    </location>
</feature>
<protein>
    <submittedName>
        <fullName evidence="3">Uncharacterized protein</fullName>
    </submittedName>
</protein>
<dbReference type="AlphaFoldDB" id="A0A7J9FT69"/>